<gene>
    <name evidence="1" type="ORF">MJO52_06490</name>
</gene>
<evidence type="ECO:0000313" key="2">
    <source>
        <dbReference type="Proteomes" id="UP001055658"/>
    </source>
</evidence>
<organism evidence="1 2">
    <name type="scientific">Microbulbifer variabilis</name>
    <dbReference type="NCBI Taxonomy" id="266805"/>
    <lineage>
        <taxon>Bacteria</taxon>
        <taxon>Pseudomonadati</taxon>
        <taxon>Pseudomonadota</taxon>
        <taxon>Gammaproteobacteria</taxon>
        <taxon>Cellvibrionales</taxon>
        <taxon>Microbulbiferaceae</taxon>
        <taxon>Microbulbifer</taxon>
    </lineage>
</organism>
<accession>A0ABY4VEQ8</accession>
<dbReference type="Proteomes" id="UP001055658">
    <property type="component" value="Chromosome"/>
</dbReference>
<reference evidence="1" key="1">
    <citation type="submission" date="2022-02" db="EMBL/GenBank/DDBJ databases">
        <title>Coral-associated bacteria.</title>
        <authorList>
            <person name="Tang K."/>
            <person name="Wang X."/>
        </authorList>
    </citation>
    <scope>NUCLEOTIDE SEQUENCE</scope>
    <source>
        <strain evidence="1">SCSIO 43006</strain>
    </source>
</reference>
<sequence>MNIWELYNENEKLADLRQTDLDQPWFIGELIPTPAFDRYRNLFERAQRFIETEEFDSEESEDTFIEVDNLKLLLVRLSDKREFTGIMLSVTGNEAWWRI</sequence>
<dbReference type="RefSeq" id="WP_252085134.1">
    <property type="nucleotide sequence ID" value="NZ_CP092418.1"/>
</dbReference>
<dbReference type="EMBL" id="CP092418">
    <property type="protein sequence ID" value="USD22781.1"/>
    <property type="molecule type" value="Genomic_DNA"/>
</dbReference>
<proteinExistence type="predicted"/>
<keyword evidence="2" id="KW-1185">Reference proteome</keyword>
<protein>
    <submittedName>
        <fullName evidence="1">Uncharacterized protein</fullName>
    </submittedName>
</protein>
<name>A0ABY4VEQ8_9GAMM</name>
<evidence type="ECO:0000313" key="1">
    <source>
        <dbReference type="EMBL" id="USD22781.1"/>
    </source>
</evidence>